<dbReference type="EMBL" id="QTSX02002193">
    <property type="protein sequence ID" value="KAJ9077515.1"/>
    <property type="molecule type" value="Genomic_DNA"/>
</dbReference>
<accession>A0ACC2TRY2</accession>
<proteinExistence type="predicted"/>
<name>A0ACC2TRY2_9FUNG</name>
<keyword evidence="2" id="KW-1185">Reference proteome</keyword>
<comment type="caution">
    <text evidence="1">The sequence shown here is derived from an EMBL/GenBank/DDBJ whole genome shotgun (WGS) entry which is preliminary data.</text>
</comment>
<organism evidence="1 2">
    <name type="scientific">Entomophthora muscae</name>
    <dbReference type="NCBI Taxonomy" id="34485"/>
    <lineage>
        <taxon>Eukaryota</taxon>
        <taxon>Fungi</taxon>
        <taxon>Fungi incertae sedis</taxon>
        <taxon>Zoopagomycota</taxon>
        <taxon>Entomophthoromycotina</taxon>
        <taxon>Entomophthoromycetes</taxon>
        <taxon>Entomophthorales</taxon>
        <taxon>Entomophthoraceae</taxon>
        <taxon>Entomophthora</taxon>
    </lineage>
</organism>
<sequence length="60" mass="6768">MYGILGAINLTFNIKTAVNCAYTIFFGVVVIMIHLIRSDFISRQFGFLMSSLGRGLFYIL</sequence>
<gene>
    <name evidence="1" type="ORF">DSO57_1015916</name>
</gene>
<evidence type="ECO:0000313" key="1">
    <source>
        <dbReference type="EMBL" id="KAJ9077515.1"/>
    </source>
</evidence>
<evidence type="ECO:0000313" key="2">
    <source>
        <dbReference type="Proteomes" id="UP001165960"/>
    </source>
</evidence>
<protein>
    <submittedName>
        <fullName evidence="1">Uncharacterized protein</fullName>
    </submittedName>
</protein>
<dbReference type="Proteomes" id="UP001165960">
    <property type="component" value="Unassembled WGS sequence"/>
</dbReference>
<reference evidence="1" key="1">
    <citation type="submission" date="2022-04" db="EMBL/GenBank/DDBJ databases">
        <title>Genome of the entomopathogenic fungus Entomophthora muscae.</title>
        <authorList>
            <person name="Elya C."/>
            <person name="Lovett B.R."/>
            <person name="Lee E."/>
            <person name="Macias A.M."/>
            <person name="Hajek A.E."/>
            <person name="De Bivort B.L."/>
            <person name="Kasson M.T."/>
            <person name="De Fine Licht H.H."/>
            <person name="Stajich J.E."/>
        </authorList>
    </citation>
    <scope>NUCLEOTIDE SEQUENCE</scope>
    <source>
        <strain evidence="1">Berkeley</strain>
    </source>
</reference>